<dbReference type="STRING" id="71139.A0A059B935"/>
<keyword evidence="2" id="KW-0611">Plant defense</keyword>
<dbReference type="InParanoid" id="A0A059B935"/>
<dbReference type="Gramene" id="KCW62534">
    <property type="protein sequence ID" value="KCW62534"/>
    <property type="gene ID" value="EUGRSUZ_G00026"/>
</dbReference>
<accession>A0A059B935</accession>
<dbReference type="PANTHER" id="PTHR23155:SF1205">
    <property type="entry name" value="DISEASE RESISTANCE PROTEIN RPM1"/>
    <property type="match status" value="1"/>
</dbReference>
<name>A0A059B935_EUCGR</name>
<organism evidence="5">
    <name type="scientific">Eucalyptus grandis</name>
    <name type="common">Flooded gum</name>
    <dbReference type="NCBI Taxonomy" id="71139"/>
    <lineage>
        <taxon>Eukaryota</taxon>
        <taxon>Viridiplantae</taxon>
        <taxon>Streptophyta</taxon>
        <taxon>Embryophyta</taxon>
        <taxon>Tracheophyta</taxon>
        <taxon>Spermatophyta</taxon>
        <taxon>Magnoliopsida</taxon>
        <taxon>eudicotyledons</taxon>
        <taxon>Gunneridae</taxon>
        <taxon>Pentapetalae</taxon>
        <taxon>rosids</taxon>
        <taxon>malvids</taxon>
        <taxon>Myrtales</taxon>
        <taxon>Myrtaceae</taxon>
        <taxon>Myrtoideae</taxon>
        <taxon>Eucalypteae</taxon>
        <taxon>Eucalyptus</taxon>
    </lineage>
</organism>
<feature type="domain" description="NB-ARC" evidence="3">
    <location>
        <begin position="1"/>
        <end position="108"/>
    </location>
</feature>
<dbReference type="InterPro" id="IPR002182">
    <property type="entry name" value="NB-ARC"/>
</dbReference>
<dbReference type="GO" id="GO:0043531">
    <property type="term" value="F:ADP binding"/>
    <property type="evidence" value="ECO:0007669"/>
    <property type="project" value="InterPro"/>
</dbReference>
<dbReference type="InterPro" id="IPR058922">
    <property type="entry name" value="WHD_DRP"/>
</dbReference>
<dbReference type="SUPFAM" id="SSF52540">
    <property type="entry name" value="P-loop containing nucleoside triphosphate hydrolases"/>
    <property type="match status" value="1"/>
</dbReference>
<dbReference type="Pfam" id="PF00931">
    <property type="entry name" value="NB-ARC"/>
    <property type="match status" value="1"/>
</dbReference>
<dbReference type="InterPro" id="IPR027417">
    <property type="entry name" value="P-loop_NTPase"/>
</dbReference>
<evidence type="ECO:0000313" key="5">
    <source>
        <dbReference type="EMBL" id="KCW62534.1"/>
    </source>
</evidence>
<gene>
    <name evidence="5" type="ORF">EUGRSUZ_G00026</name>
</gene>
<evidence type="ECO:0000256" key="1">
    <source>
        <dbReference type="ARBA" id="ARBA00022737"/>
    </source>
</evidence>
<dbReference type="InterPro" id="IPR044974">
    <property type="entry name" value="Disease_R_plants"/>
</dbReference>
<dbReference type="AlphaFoldDB" id="A0A059B935"/>
<feature type="domain" description="Disease resistance protein winged helix" evidence="4">
    <location>
        <begin position="217"/>
        <end position="269"/>
    </location>
</feature>
<protein>
    <submittedName>
        <fullName evidence="5">Uncharacterized protein</fullName>
    </submittedName>
</protein>
<dbReference type="Pfam" id="PF23559">
    <property type="entry name" value="WHD_DRP"/>
    <property type="match status" value="1"/>
</dbReference>
<reference evidence="5" key="1">
    <citation type="submission" date="2013-07" db="EMBL/GenBank/DDBJ databases">
        <title>The genome of Eucalyptus grandis.</title>
        <authorList>
            <person name="Schmutz J."/>
            <person name="Hayes R."/>
            <person name="Myburg A."/>
            <person name="Tuskan G."/>
            <person name="Grattapaglia D."/>
            <person name="Rokhsar D.S."/>
        </authorList>
    </citation>
    <scope>NUCLEOTIDE SEQUENCE</scope>
    <source>
        <tissue evidence="5">Leaf extractions</tissue>
    </source>
</reference>
<keyword evidence="1" id="KW-0677">Repeat</keyword>
<sequence>MEELINLLSGGTSQQKGVTVVGTGELGKAILVGKVYRDQAVKKHFAVQAGVPVSHSVNTDEILHIIQHFHKGMKVATSYEFEKLNGDGLRMLFGELLLDRIYLVVLHDPKNNCGNRIMLMTRNACLAPVSNVGMDTLVYFPEPLSLEAPWPLIFSRIFQGHSCPDYLQTSRITICGTLSTRVNHGIDDPEMVRRSLGAEIRGNNKVKKLNKLLSLNCAIKHWTTIRLQIAEGFVEVVEGKTSEEGAIGYLKELLDWSLIQTALQSYDGKNRDLVQKSQHHRSDRCEQNETVPGKVWRLSILVSLHSVQRIYKISKLSLLMFWEVDTKQKFSINALFACSSKMLSMLMSGMATMTSIPNSIRRLHNLESKEVGSLACVEIVAIRSCTLLHELMQGVEYLTQS</sequence>
<evidence type="ECO:0000259" key="4">
    <source>
        <dbReference type="Pfam" id="PF23559"/>
    </source>
</evidence>
<evidence type="ECO:0000259" key="3">
    <source>
        <dbReference type="Pfam" id="PF00931"/>
    </source>
</evidence>
<proteinExistence type="predicted"/>
<dbReference type="EMBL" id="KK198759">
    <property type="protein sequence ID" value="KCW62534.1"/>
    <property type="molecule type" value="Genomic_DNA"/>
</dbReference>
<evidence type="ECO:0000256" key="2">
    <source>
        <dbReference type="ARBA" id="ARBA00022821"/>
    </source>
</evidence>
<dbReference type="Gene3D" id="3.40.50.300">
    <property type="entry name" value="P-loop containing nucleotide triphosphate hydrolases"/>
    <property type="match status" value="1"/>
</dbReference>
<dbReference type="PANTHER" id="PTHR23155">
    <property type="entry name" value="DISEASE RESISTANCE PROTEIN RP"/>
    <property type="match status" value="1"/>
</dbReference>
<dbReference type="GO" id="GO:0006952">
    <property type="term" value="P:defense response"/>
    <property type="evidence" value="ECO:0007669"/>
    <property type="project" value="InterPro"/>
</dbReference>